<name>A0A7W8E7X3_9BACT</name>
<comment type="caution">
    <text evidence="1">The sequence shown here is derived from an EMBL/GenBank/DDBJ whole genome shotgun (WGS) entry which is preliminary data.</text>
</comment>
<reference evidence="1 2" key="1">
    <citation type="submission" date="2020-08" db="EMBL/GenBank/DDBJ databases">
        <title>Genomic Encyclopedia of Type Strains, Phase IV (KMG-V): Genome sequencing to study the core and pangenomes of soil and plant-associated prokaryotes.</title>
        <authorList>
            <person name="Whitman W."/>
        </authorList>
    </citation>
    <scope>NUCLEOTIDE SEQUENCE [LARGE SCALE GENOMIC DNA]</scope>
    <source>
        <strain evidence="1 2">M8UP14</strain>
    </source>
</reference>
<gene>
    <name evidence="1" type="ORF">HDF16_005476</name>
</gene>
<dbReference type="RefSeq" id="WP_184223215.1">
    <property type="nucleotide sequence ID" value="NZ_JACHIP010000018.1"/>
</dbReference>
<protein>
    <submittedName>
        <fullName evidence="1">Uncharacterized protein</fullName>
    </submittedName>
</protein>
<evidence type="ECO:0000313" key="2">
    <source>
        <dbReference type="Proteomes" id="UP000540989"/>
    </source>
</evidence>
<dbReference type="Proteomes" id="UP000540989">
    <property type="component" value="Unassembled WGS sequence"/>
</dbReference>
<evidence type="ECO:0000313" key="1">
    <source>
        <dbReference type="EMBL" id="MBB5060740.1"/>
    </source>
</evidence>
<keyword evidence="2" id="KW-1185">Reference proteome</keyword>
<sequence length="189" mass="21526">MPRPISWLPRLHEIRRSVANSVRSHYGRREFEQIFELQPRAAQKLVEMLPTVKIGTSLLVEREALVVFLDRVREADDVAALFDKVRTEKAGVSRKKVRALVPRDTEPATLTSLPESIALSRGRMEVSFETVEQLAEAMFALARVLETDVDAFAQAYEPEKPPEVSEEAAEMDALYAELEELKKERAYRS</sequence>
<dbReference type="EMBL" id="JACHIP010000018">
    <property type="protein sequence ID" value="MBB5060740.1"/>
    <property type="molecule type" value="Genomic_DNA"/>
</dbReference>
<organism evidence="1 2">
    <name type="scientific">Granulicella aggregans</name>
    <dbReference type="NCBI Taxonomy" id="474949"/>
    <lineage>
        <taxon>Bacteria</taxon>
        <taxon>Pseudomonadati</taxon>
        <taxon>Acidobacteriota</taxon>
        <taxon>Terriglobia</taxon>
        <taxon>Terriglobales</taxon>
        <taxon>Acidobacteriaceae</taxon>
        <taxon>Granulicella</taxon>
    </lineage>
</organism>
<accession>A0A7W8E7X3</accession>
<dbReference type="AlphaFoldDB" id="A0A7W8E7X3"/>
<proteinExistence type="predicted"/>